<evidence type="ECO:0000313" key="1">
    <source>
        <dbReference type="EMBL" id="KAI0031942.1"/>
    </source>
</evidence>
<name>A0ACB8QJU7_9AGAM</name>
<keyword evidence="2" id="KW-1185">Reference proteome</keyword>
<gene>
    <name evidence="1" type="ORF">K488DRAFT_86321</name>
</gene>
<accession>A0ACB8QJU7</accession>
<organism evidence="1 2">
    <name type="scientific">Vararia minispora EC-137</name>
    <dbReference type="NCBI Taxonomy" id="1314806"/>
    <lineage>
        <taxon>Eukaryota</taxon>
        <taxon>Fungi</taxon>
        <taxon>Dikarya</taxon>
        <taxon>Basidiomycota</taxon>
        <taxon>Agaricomycotina</taxon>
        <taxon>Agaricomycetes</taxon>
        <taxon>Russulales</taxon>
        <taxon>Lachnocladiaceae</taxon>
        <taxon>Vararia</taxon>
    </lineage>
</organism>
<reference evidence="1" key="1">
    <citation type="submission" date="2021-02" db="EMBL/GenBank/DDBJ databases">
        <authorList>
            <consortium name="DOE Joint Genome Institute"/>
            <person name="Ahrendt S."/>
            <person name="Looney B.P."/>
            <person name="Miyauchi S."/>
            <person name="Morin E."/>
            <person name="Drula E."/>
            <person name="Courty P.E."/>
            <person name="Chicoki N."/>
            <person name="Fauchery L."/>
            <person name="Kohler A."/>
            <person name="Kuo A."/>
            <person name="Labutti K."/>
            <person name="Pangilinan J."/>
            <person name="Lipzen A."/>
            <person name="Riley R."/>
            <person name="Andreopoulos W."/>
            <person name="He G."/>
            <person name="Johnson J."/>
            <person name="Barry K.W."/>
            <person name="Grigoriev I.V."/>
            <person name="Nagy L."/>
            <person name="Hibbett D."/>
            <person name="Henrissat B."/>
            <person name="Matheny P.B."/>
            <person name="Labbe J."/>
            <person name="Martin F."/>
        </authorList>
    </citation>
    <scope>NUCLEOTIDE SEQUENCE</scope>
    <source>
        <strain evidence="1">EC-137</strain>
    </source>
</reference>
<proteinExistence type="predicted"/>
<protein>
    <submittedName>
        <fullName evidence="1">Uncharacterized protein</fullName>
    </submittedName>
</protein>
<dbReference type="Proteomes" id="UP000814128">
    <property type="component" value="Unassembled WGS sequence"/>
</dbReference>
<evidence type="ECO:0000313" key="2">
    <source>
        <dbReference type="Proteomes" id="UP000814128"/>
    </source>
</evidence>
<sequence length="464" mass="50535">MLRDALELRRGSGEHAQSLRQAPGAPSLQTVTSMRPNACTGLRSLARHSHPFSSFYETTRRSLNALHHDAASYVLFARPFSGGKSGVRPFSSTVLATQRVSSAAPKSLESVPLDSSSDRLLSHDQSTSSPADQSALLKSIIFGDNPCLDRTHSGGAEKGASVSAVEKARSPEGEKAVDEDRAGAAWGKAVEEISKLKYRWKSTRPTTGGRRLKSEDDRGLEAVVKALTGGLDHTSTGKEVSKKRAARKVRNPKELEESNAKKRTVMGWAAIEERLRSAEPAVEASANASRVQISNASLNNSSPDASITSPAAPSLLFPHSFKSSPSSLINTGGAMDGKFLRQHGWRAQHMLPWASRNLVPALTKRFNFRQIVGEERGEQAAIDFVTKLWQRADETKHHAYIMHHRHGVKIMSFSHDADQQASISVADVALAYDAERFAEELAKSAGRAYEPFARGPRSFMGYEL</sequence>
<reference evidence="1" key="2">
    <citation type="journal article" date="2022" name="New Phytol.">
        <title>Evolutionary transition to the ectomycorrhizal habit in the genomes of a hyperdiverse lineage of mushroom-forming fungi.</title>
        <authorList>
            <person name="Looney B."/>
            <person name="Miyauchi S."/>
            <person name="Morin E."/>
            <person name="Drula E."/>
            <person name="Courty P.E."/>
            <person name="Kohler A."/>
            <person name="Kuo A."/>
            <person name="LaButti K."/>
            <person name="Pangilinan J."/>
            <person name="Lipzen A."/>
            <person name="Riley R."/>
            <person name="Andreopoulos W."/>
            <person name="He G."/>
            <person name="Johnson J."/>
            <person name="Nolan M."/>
            <person name="Tritt A."/>
            <person name="Barry K.W."/>
            <person name="Grigoriev I.V."/>
            <person name="Nagy L.G."/>
            <person name="Hibbett D."/>
            <person name="Henrissat B."/>
            <person name="Matheny P.B."/>
            <person name="Labbe J."/>
            <person name="Martin F.M."/>
        </authorList>
    </citation>
    <scope>NUCLEOTIDE SEQUENCE</scope>
    <source>
        <strain evidence="1">EC-137</strain>
    </source>
</reference>
<dbReference type="EMBL" id="MU273562">
    <property type="protein sequence ID" value="KAI0031942.1"/>
    <property type="molecule type" value="Genomic_DNA"/>
</dbReference>
<comment type="caution">
    <text evidence="1">The sequence shown here is derived from an EMBL/GenBank/DDBJ whole genome shotgun (WGS) entry which is preliminary data.</text>
</comment>